<dbReference type="Pfam" id="PF01344">
    <property type="entry name" value="Kelch_1"/>
    <property type="match status" value="3"/>
</dbReference>
<protein>
    <submittedName>
        <fullName evidence="5">Kelch-like protein</fullName>
    </submittedName>
</protein>
<evidence type="ECO:0000256" key="1">
    <source>
        <dbReference type="ARBA" id="ARBA00022441"/>
    </source>
</evidence>
<dbReference type="InterPro" id="IPR035986">
    <property type="entry name" value="PKD_dom_sf"/>
</dbReference>
<dbReference type="Pfam" id="PF17963">
    <property type="entry name" value="Big_9"/>
    <property type="match status" value="1"/>
</dbReference>
<dbReference type="Proteomes" id="UP000528460">
    <property type="component" value="Unassembled WGS sequence"/>
</dbReference>
<dbReference type="InterPro" id="IPR015915">
    <property type="entry name" value="Kelch-typ_b-propeller"/>
</dbReference>
<dbReference type="PROSITE" id="PS51257">
    <property type="entry name" value="PROKAR_LIPOPROTEIN"/>
    <property type="match status" value="1"/>
</dbReference>
<feature type="chain" id="PRO_5030721191" evidence="3">
    <location>
        <begin position="22"/>
        <end position="787"/>
    </location>
</feature>
<dbReference type="SUPFAM" id="SSF49299">
    <property type="entry name" value="PKD domain"/>
    <property type="match status" value="1"/>
</dbReference>
<dbReference type="PANTHER" id="PTHR24412">
    <property type="entry name" value="KELCH PROTEIN"/>
    <property type="match status" value="1"/>
</dbReference>
<evidence type="ECO:0000256" key="2">
    <source>
        <dbReference type="ARBA" id="ARBA00022737"/>
    </source>
</evidence>
<dbReference type="InterPro" id="IPR013783">
    <property type="entry name" value="Ig-like_fold"/>
</dbReference>
<dbReference type="Gene3D" id="2.120.10.80">
    <property type="entry name" value="Kelch-type beta propeller"/>
    <property type="match status" value="1"/>
</dbReference>
<evidence type="ECO:0000256" key="3">
    <source>
        <dbReference type="SAM" id="SignalP"/>
    </source>
</evidence>
<proteinExistence type="predicted"/>
<reference evidence="5 6" key="1">
    <citation type="submission" date="2020-05" db="EMBL/GenBank/DDBJ databases">
        <authorList>
            <person name="Whitworth D."/>
        </authorList>
    </citation>
    <scope>NUCLEOTIDE SEQUENCE [LARGE SCALE GENOMIC DNA]</scope>
    <source>
        <strain evidence="5 6">CA046A</strain>
    </source>
</reference>
<sequence>MQDIWKRRGLFLLVGLWAALAGCGSEPSTGSAQLVALVQGAVGADAIVQVSVTVTAPDMAALSGALTKGEDGNWSGTLSVIPVGSQRLFTAQAFDASGVKRFEGQAQDVTITGGQLAAVALTLQPVETPPPFDNAVPSINSVVASVSTVAPGGTVHITASVTDPGDTLTYSWSAQAGTFSSPTGTSTSWTAPETEGPVVLTLTVTDSHGASASISFTLTVTSGQGSAVLTATFNTWPQVTSLTATRYQVNVNEPTQLTASVTETDGDALTYQWTAGCPGAWTNVASATATFTPDDEIIPSETSCGRCPITVTVSDGRGGVAKGTLRLCVGAPRPARFPPQIVSTSPAGNTVPVVGAMTFRVTASDPQNSPLTFTWTAGTGTLGKTTTGATTSEVLWTPPSCLAWGQWPDIRVTVRNNHGLSTSRQVILTGLPECAVMGWSSTEHMGTARLMHTATLLQDGRVLVVGGYNTDTSARDALASAELYYPVTGTWQPTGSMAVPRRNHTATLLPDGRVLVTGGHLNTNTNSYASAEVYDPKSGIWTSAGSMFSARDYHHALLLGTGQVLVLGGEQWQGGARTKLASAELYDAATNQWTPTGSLTVPRYFAAASLLPSGQVLVTGGEGTLGGQVATAELYTPASGTWRPTGSMAVSRRYHTQTTLPDGRVLVTSGYGSPSSTSWTRTAELYTPATGLWSSAGNLAYGRVDHTATVLPSGRVLVVGGFAYITNGSYHTNTAEIFDPELGTWTTTSSMLIQREGHTATLLPTGKLLVAGGYYGYAHISAELYTE</sequence>
<evidence type="ECO:0000313" key="5">
    <source>
        <dbReference type="EMBL" id="NOK12283.1"/>
    </source>
</evidence>
<keyword evidence="1" id="KW-0880">Kelch repeat</keyword>
<dbReference type="PANTHER" id="PTHR24412:SF489">
    <property type="entry name" value="RING FINGER DOMAIN AND KELCH REPEAT-CONTAINING PROTEIN DDB_G0271372"/>
    <property type="match status" value="1"/>
</dbReference>
<dbReference type="SUPFAM" id="SSF50965">
    <property type="entry name" value="Galactose oxidase, central domain"/>
    <property type="match status" value="1"/>
</dbReference>
<dbReference type="SMART" id="SM00612">
    <property type="entry name" value="Kelch"/>
    <property type="match status" value="6"/>
</dbReference>
<dbReference type="InterPro" id="IPR011043">
    <property type="entry name" value="Gal_Oxase/kelch_b-propeller"/>
</dbReference>
<dbReference type="InterPro" id="IPR037293">
    <property type="entry name" value="Gal_Oxidase_central_sf"/>
</dbReference>
<dbReference type="Gene3D" id="2.60.40.10">
    <property type="entry name" value="Immunoglobulins"/>
    <property type="match status" value="2"/>
</dbReference>
<dbReference type="CDD" id="cd00146">
    <property type="entry name" value="PKD"/>
    <property type="match status" value="1"/>
</dbReference>
<feature type="domain" description="PKD/Chitinase" evidence="4">
    <location>
        <begin position="239"/>
        <end position="332"/>
    </location>
</feature>
<feature type="signal peptide" evidence="3">
    <location>
        <begin position="1"/>
        <end position="21"/>
    </location>
</feature>
<dbReference type="AlphaFoldDB" id="A0A7Y4JW53"/>
<evidence type="ECO:0000313" key="6">
    <source>
        <dbReference type="Proteomes" id="UP000528460"/>
    </source>
</evidence>
<dbReference type="Gene3D" id="2.130.10.80">
    <property type="entry name" value="Galactose oxidase/kelch, beta-propeller"/>
    <property type="match status" value="3"/>
</dbReference>
<name>A0A7Y4JW53_9BACT</name>
<keyword evidence="2" id="KW-0677">Repeat</keyword>
<dbReference type="InterPro" id="IPR022409">
    <property type="entry name" value="PKD/Chitinase_dom"/>
</dbReference>
<dbReference type="SMART" id="SM00089">
    <property type="entry name" value="PKD"/>
    <property type="match status" value="2"/>
</dbReference>
<gene>
    <name evidence="5" type="ORF">HNS30_24905</name>
</gene>
<keyword evidence="3" id="KW-0732">Signal</keyword>
<feature type="domain" description="PKD/Chitinase" evidence="4">
    <location>
        <begin position="134"/>
        <end position="223"/>
    </location>
</feature>
<dbReference type="InterPro" id="IPR006652">
    <property type="entry name" value="Kelch_1"/>
</dbReference>
<organism evidence="5 6">
    <name type="scientific">Corallococcus exercitus</name>
    <dbReference type="NCBI Taxonomy" id="2316736"/>
    <lineage>
        <taxon>Bacteria</taxon>
        <taxon>Pseudomonadati</taxon>
        <taxon>Myxococcota</taxon>
        <taxon>Myxococcia</taxon>
        <taxon>Myxococcales</taxon>
        <taxon>Cystobacterineae</taxon>
        <taxon>Myxococcaceae</taxon>
        <taxon>Corallococcus</taxon>
    </lineage>
</organism>
<comment type="caution">
    <text evidence="5">The sequence shown here is derived from an EMBL/GenBank/DDBJ whole genome shotgun (WGS) entry which is preliminary data.</text>
</comment>
<evidence type="ECO:0000259" key="4">
    <source>
        <dbReference type="SMART" id="SM00089"/>
    </source>
</evidence>
<dbReference type="EMBL" id="JABFJW010000221">
    <property type="protein sequence ID" value="NOK12283.1"/>
    <property type="molecule type" value="Genomic_DNA"/>
</dbReference>
<dbReference type="RefSeq" id="WP_171418724.1">
    <property type="nucleotide sequence ID" value="NZ_JABFJW010000221.1"/>
</dbReference>
<dbReference type="Pfam" id="PF22352">
    <property type="entry name" value="K319L-like_PKD"/>
    <property type="match status" value="1"/>
</dbReference>
<accession>A0A7Y4JW53</accession>
<dbReference type="SUPFAM" id="SSF117281">
    <property type="entry name" value="Kelch motif"/>
    <property type="match status" value="1"/>
</dbReference>